<evidence type="ECO:0000256" key="1">
    <source>
        <dbReference type="ARBA" id="ARBA00004123"/>
    </source>
</evidence>
<dbReference type="GO" id="GO:0046983">
    <property type="term" value="F:protein dimerization activity"/>
    <property type="evidence" value="ECO:0007669"/>
    <property type="project" value="InterPro"/>
</dbReference>
<name>L9L1S1_TUPCH</name>
<dbReference type="InterPro" id="IPR011598">
    <property type="entry name" value="bHLH_dom"/>
</dbReference>
<keyword evidence="2" id="KW-0678">Repressor</keyword>
<dbReference type="Gene3D" id="4.10.280.10">
    <property type="entry name" value="Helix-loop-helix DNA-binding domain"/>
    <property type="match status" value="1"/>
</dbReference>
<comment type="subcellular location">
    <subcellularLocation>
        <location evidence="1">Nucleus</location>
    </subcellularLocation>
</comment>
<dbReference type="GO" id="GO:0005634">
    <property type="term" value="C:nucleus"/>
    <property type="evidence" value="ECO:0007669"/>
    <property type="project" value="UniProtKB-SubCell"/>
</dbReference>
<sequence>MGLPRRAGDTAELRKSLKPLLEKRRRERINESLSQLKGLILPLLPRRWADSVHCGGVGWGGRGEERPCGPERGLTALCASAGGTGEGFNATPKSSPSGNSRYSKLEKADILEMTVRFLQELPASSCPDAAPAPSDSYREGYHACLGGLARVLPACRVLEPSVSARLLEYLRRRAAGASPDRGSAGDYSPRPPPAPRRPGLRPPAVLASGGPGSLLAGLRTLLTANLEPGAPGRPRKLVTAPFPTMRNQPSTHA</sequence>
<evidence type="ECO:0000256" key="6">
    <source>
        <dbReference type="SAM" id="MobiDB-lite"/>
    </source>
</evidence>
<dbReference type="SMART" id="SM00353">
    <property type="entry name" value="HLH"/>
    <property type="match status" value="1"/>
</dbReference>
<evidence type="ECO:0000313" key="9">
    <source>
        <dbReference type="EMBL" id="ELW68704.1"/>
    </source>
</evidence>
<dbReference type="PROSITE" id="PS51054">
    <property type="entry name" value="ORANGE"/>
    <property type="match status" value="1"/>
</dbReference>
<evidence type="ECO:0000256" key="5">
    <source>
        <dbReference type="ARBA" id="ARBA00023242"/>
    </source>
</evidence>
<dbReference type="SUPFAM" id="SSF47459">
    <property type="entry name" value="HLH, helix-loop-helix DNA-binding domain"/>
    <property type="match status" value="1"/>
</dbReference>
<dbReference type="SMART" id="SM00511">
    <property type="entry name" value="ORANGE"/>
    <property type="match status" value="1"/>
</dbReference>
<dbReference type="Proteomes" id="UP000011518">
    <property type="component" value="Unassembled WGS sequence"/>
</dbReference>
<keyword evidence="5" id="KW-0539">Nucleus</keyword>
<feature type="domain" description="Orange" evidence="8">
    <location>
        <begin position="137"/>
        <end position="170"/>
    </location>
</feature>
<dbReference type="InterPro" id="IPR036638">
    <property type="entry name" value="HLH_DNA-bd_sf"/>
</dbReference>
<dbReference type="InterPro" id="IPR050370">
    <property type="entry name" value="HES_HEY"/>
</dbReference>
<keyword evidence="4" id="KW-0804">Transcription</keyword>
<keyword evidence="3" id="KW-0805">Transcription regulation</keyword>
<dbReference type="EMBL" id="KB320563">
    <property type="protein sequence ID" value="ELW68704.1"/>
    <property type="molecule type" value="Genomic_DNA"/>
</dbReference>
<evidence type="ECO:0000259" key="8">
    <source>
        <dbReference type="PROSITE" id="PS51054"/>
    </source>
</evidence>
<evidence type="ECO:0000259" key="7">
    <source>
        <dbReference type="PROSITE" id="PS50888"/>
    </source>
</evidence>
<dbReference type="InterPro" id="IPR003650">
    <property type="entry name" value="Orange_dom"/>
</dbReference>
<evidence type="ECO:0000256" key="3">
    <source>
        <dbReference type="ARBA" id="ARBA00023015"/>
    </source>
</evidence>
<dbReference type="FunCoup" id="L9L1S1">
    <property type="interactions" value="712"/>
</dbReference>
<feature type="region of interest" description="Disordered" evidence="6">
    <location>
        <begin position="175"/>
        <end position="211"/>
    </location>
</feature>
<gene>
    <name evidence="9" type="ORF">TREES_T100008906</name>
</gene>
<dbReference type="InParanoid" id="L9L1S1"/>
<reference evidence="10" key="1">
    <citation type="submission" date="2012-07" db="EMBL/GenBank/DDBJ databases">
        <title>Genome of the Chinese tree shrew, a rising model animal genetically related to primates.</title>
        <authorList>
            <person name="Zhang G."/>
            <person name="Fan Y."/>
            <person name="Yao Y."/>
            <person name="Huang Z."/>
        </authorList>
    </citation>
    <scope>NUCLEOTIDE SEQUENCE [LARGE SCALE GENOMIC DNA]</scope>
</reference>
<dbReference type="GO" id="GO:0003677">
    <property type="term" value="F:DNA binding"/>
    <property type="evidence" value="ECO:0007669"/>
    <property type="project" value="InterPro"/>
</dbReference>
<feature type="compositionally biased region" description="Low complexity" evidence="6">
    <location>
        <begin position="202"/>
        <end position="211"/>
    </location>
</feature>
<evidence type="ECO:0000313" key="10">
    <source>
        <dbReference type="Proteomes" id="UP000011518"/>
    </source>
</evidence>
<feature type="region of interest" description="Disordered" evidence="6">
    <location>
        <begin position="225"/>
        <end position="253"/>
    </location>
</feature>
<evidence type="ECO:0000256" key="4">
    <source>
        <dbReference type="ARBA" id="ARBA00023163"/>
    </source>
</evidence>
<proteinExistence type="predicted"/>
<evidence type="ECO:0000256" key="2">
    <source>
        <dbReference type="ARBA" id="ARBA00022491"/>
    </source>
</evidence>
<dbReference type="PROSITE" id="PS50888">
    <property type="entry name" value="BHLH"/>
    <property type="match status" value="1"/>
</dbReference>
<dbReference type="PANTHER" id="PTHR10985">
    <property type="entry name" value="BASIC HELIX-LOOP-HELIX TRANSCRIPTION FACTOR, HES-RELATED"/>
    <property type="match status" value="1"/>
</dbReference>
<dbReference type="GO" id="GO:0006355">
    <property type="term" value="P:regulation of DNA-templated transcription"/>
    <property type="evidence" value="ECO:0007669"/>
    <property type="project" value="InterPro"/>
</dbReference>
<reference evidence="10" key="2">
    <citation type="journal article" date="2013" name="Nat. Commun.">
        <title>Genome of the Chinese tree shrew.</title>
        <authorList>
            <person name="Fan Y."/>
            <person name="Huang Z.Y."/>
            <person name="Cao C.C."/>
            <person name="Chen C.S."/>
            <person name="Chen Y.X."/>
            <person name="Fan D.D."/>
            <person name="He J."/>
            <person name="Hou H.L."/>
            <person name="Hu L."/>
            <person name="Hu X.T."/>
            <person name="Jiang X.T."/>
            <person name="Lai R."/>
            <person name="Lang Y.S."/>
            <person name="Liang B."/>
            <person name="Liao S.G."/>
            <person name="Mu D."/>
            <person name="Ma Y.Y."/>
            <person name="Niu Y.Y."/>
            <person name="Sun X.Q."/>
            <person name="Xia J.Q."/>
            <person name="Xiao J."/>
            <person name="Xiong Z.Q."/>
            <person name="Xu L."/>
            <person name="Yang L."/>
            <person name="Zhang Y."/>
            <person name="Zhao W."/>
            <person name="Zhao X.D."/>
            <person name="Zheng Y.T."/>
            <person name="Zhou J.M."/>
            <person name="Zhu Y.B."/>
            <person name="Zhang G.J."/>
            <person name="Wang J."/>
            <person name="Yao Y.G."/>
        </authorList>
    </citation>
    <scope>NUCLEOTIDE SEQUENCE [LARGE SCALE GENOMIC DNA]</scope>
</reference>
<organism evidence="9 10">
    <name type="scientific">Tupaia chinensis</name>
    <name type="common">Chinese tree shrew</name>
    <name type="synonym">Tupaia belangeri chinensis</name>
    <dbReference type="NCBI Taxonomy" id="246437"/>
    <lineage>
        <taxon>Eukaryota</taxon>
        <taxon>Metazoa</taxon>
        <taxon>Chordata</taxon>
        <taxon>Craniata</taxon>
        <taxon>Vertebrata</taxon>
        <taxon>Euteleostomi</taxon>
        <taxon>Mammalia</taxon>
        <taxon>Eutheria</taxon>
        <taxon>Euarchontoglires</taxon>
        <taxon>Scandentia</taxon>
        <taxon>Tupaiidae</taxon>
        <taxon>Tupaia</taxon>
    </lineage>
</organism>
<dbReference type="STRING" id="246437.L9L1S1"/>
<protein>
    <submittedName>
        <fullName evidence="9">Transcription factor HES-2</fullName>
    </submittedName>
</protein>
<dbReference type="AlphaFoldDB" id="L9L1S1"/>
<accession>L9L1S1</accession>
<dbReference type="Pfam" id="PF00010">
    <property type="entry name" value="HLH"/>
    <property type="match status" value="1"/>
</dbReference>
<dbReference type="Pfam" id="PF07527">
    <property type="entry name" value="Hairy_orange"/>
    <property type="match status" value="1"/>
</dbReference>
<keyword evidence="10" id="KW-1185">Reference proteome</keyword>
<feature type="domain" description="BHLH" evidence="7">
    <location>
        <begin position="13"/>
        <end position="121"/>
    </location>
</feature>